<keyword evidence="9" id="KW-1185">Reference proteome</keyword>
<evidence type="ECO:0000256" key="3">
    <source>
        <dbReference type="ARBA" id="ARBA00022692"/>
    </source>
</evidence>
<name>A0A1C4XDW0_9ACTN</name>
<dbReference type="EMBL" id="LT607412">
    <property type="protein sequence ID" value="SCF06708.1"/>
    <property type="molecule type" value="Genomic_DNA"/>
</dbReference>
<feature type="transmembrane region" description="Helical" evidence="7">
    <location>
        <begin position="203"/>
        <end position="225"/>
    </location>
</feature>
<evidence type="ECO:0000256" key="1">
    <source>
        <dbReference type="ARBA" id="ARBA00004651"/>
    </source>
</evidence>
<feature type="transmembrane region" description="Helical" evidence="7">
    <location>
        <begin position="245"/>
        <end position="271"/>
    </location>
</feature>
<feature type="transmembrane region" description="Helical" evidence="7">
    <location>
        <begin position="171"/>
        <end position="191"/>
    </location>
</feature>
<feature type="transmembrane region" description="Helical" evidence="7">
    <location>
        <begin position="141"/>
        <end position="159"/>
    </location>
</feature>
<keyword evidence="4 7" id="KW-1133">Transmembrane helix</keyword>
<evidence type="ECO:0000313" key="8">
    <source>
        <dbReference type="EMBL" id="SCF06708.1"/>
    </source>
</evidence>
<evidence type="ECO:0000256" key="4">
    <source>
        <dbReference type="ARBA" id="ARBA00022989"/>
    </source>
</evidence>
<feature type="transmembrane region" description="Helical" evidence="7">
    <location>
        <begin position="57"/>
        <end position="74"/>
    </location>
</feature>
<accession>A0A1C4XDW0</accession>
<dbReference type="OrthoDB" id="259025at2"/>
<dbReference type="GO" id="GO:0005886">
    <property type="term" value="C:plasma membrane"/>
    <property type="evidence" value="ECO:0007669"/>
    <property type="project" value="UniProtKB-SubCell"/>
</dbReference>
<organism evidence="8 9">
    <name type="scientific">Micromonospora coriariae</name>
    <dbReference type="NCBI Taxonomy" id="285665"/>
    <lineage>
        <taxon>Bacteria</taxon>
        <taxon>Bacillati</taxon>
        <taxon>Actinomycetota</taxon>
        <taxon>Actinomycetes</taxon>
        <taxon>Micromonosporales</taxon>
        <taxon>Micromonosporaceae</taxon>
        <taxon>Micromonospora</taxon>
    </lineage>
</organism>
<sequence length="304" mass="31933">MSALSVQQAHGPGQSPLAESLLAMLVVVTVCLLAAGYGRGVQELWSRRGAGHVVPRWRVAAFGAALLVVLGTEHGPAHEMAESSLAGHMAQHMLLLLGAGPLLAAGAAGLPLSMAVPLPLRRLLARCRVAPPIRRLRHPGTYALLAGGGQTVVLWFWHLPGPYAAAVDRPAVHATEHLCFLATAWLFWAPVLGSPRHRAPAPVTVLLLAGTMLPASALGAVLTFAPQPIYPRRVFGADPLADQQLAGLLMWAPMDLAVLVVALTVFLGWLLRMDRDRPDGLRGGPPPGGTRPMASTAEAEGVVP</sequence>
<reference evidence="9" key="1">
    <citation type="submission" date="2016-06" db="EMBL/GenBank/DDBJ databases">
        <authorList>
            <person name="Varghese N."/>
            <person name="Submissions Spin"/>
        </authorList>
    </citation>
    <scope>NUCLEOTIDE SEQUENCE [LARGE SCALE GENOMIC DNA]</scope>
    <source>
        <strain evidence="9">DSM 44875</strain>
    </source>
</reference>
<gene>
    <name evidence="8" type="ORF">GA0070607_5121</name>
</gene>
<feature type="transmembrane region" description="Helical" evidence="7">
    <location>
        <begin position="94"/>
        <end position="120"/>
    </location>
</feature>
<dbReference type="InterPro" id="IPR019108">
    <property type="entry name" value="Caa3_assmbl_CtaG-rel"/>
</dbReference>
<proteinExistence type="predicted"/>
<evidence type="ECO:0000256" key="5">
    <source>
        <dbReference type="ARBA" id="ARBA00023136"/>
    </source>
</evidence>
<feature type="region of interest" description="Disordered" evidence="6">
    <location>
        <begin position="278"/>
        <end position="304"/>
    </location>
</feature>
<dbReference type="AlphaFoldDB" id="A0A1C4XDW0"/>
<keyword evidence="3 7" id="KW-0812">Transmembrane</keyword>
<evidence type="ECO:0000313" key="9">
    <source>
        <dbReference type="Proteomes" id="UP000198243"/>
    </source>
</evidence>
<protein>
    <submittedName>
        <fullName evidence="8">Cytochrome c oxidase assembly factor CtaG</fullName>
    </submittedName>
</protein>
<keyword evidence="2" id="KW-1003">Cell membrane</keyword>
<comment type="subcellular location">
    <subcellularLocation>
        <location evidence="1">Cell membrane</location>
        <topology evidence="1">Multi-pass membrane protein</topology>
    </subcellularLocation>
</comment>
<dbReference type="Proteomes" id="UP000198243">
    <property type="component" value="Chromosome I"/>
</dbReference>
<dbReference type="Pfam" id="PF09678">
    <property type="entry name" value="Caa3_CtaG"/>
    <property type="match status" value="1"/>
</dbReference>
<keyword evidence="5 7" id="KW-0472">Membrane</keyword>
<evidence type="ECO:0000256" key="2">
    <source>
        <dbReference type="ARBA" id="ARBA00022475"/>
    </source>
</evidence>
<evidence type="ECO:0000256" key="7">
    <source>
        <dbReference type="SAM" id="Phobius"/>
    </source>
</evidence>
<evidence type="ECO:0000256" key="6">
    <source>
        <dbReference type="SAM" id="MobiDB-lite"/>
    </source>
</evidence>
<dbReference type="RefSeq" id="WP_089020398.1">
    <property type="nucleotide sequence ID" value="NZ_LT607412.1"/>
</dbReference>
<feature type="transmembrane region" description="Helical" evidence="7">
    <location>
        <begin position="20"/>
        <end position="37"/>
    </location>
</feature>